<dbReference type="OrthoDB" id="5387995at2759"/>
<organism evidence="2 3">
    <name type="scientific">Pseudovirgaria hyperparasitica</name>
    <dbReference type="NCBI Taxonomy" id="470096"/>
    <lineage>
        <taxon>Eukaryota</taxon>
        <taxon>Fungi</taxon>
        <taxon>Dikarya</taxon>
        <taxon>Ascomycota</taxon>
        <taxon>Pezizomycotina</taxon>
        <taxon>Dothideomycetes</taxon>
        <taxon>Dothideomycetes incertae sedis</taxon>
        <taxon>Acrospermales</taxon>
        <taxon>Acrospermaceae</taxon>
        <taxon>Pseudovirgaria</taxon>
    </lineage>
</organism>
<reference evidence="2" key="1">
    <citation type="journal article" date="2020" name="Stud. Mycol.">
        <title>101 Dothideomycetes genomes: a test case for predicting lifestyles and emergence of pathogens.</title>
        <authorList>
            <person name="Haridas S."/>
            <person name="Albert R."/>
            <person name="Binder M."/>
            <person name="Bloem J."/>
            <person name="Labutti K."/>
            <person name="Salamov A."/>
            <person name="Andreopoulos B."/>
            <person name="Baker S."/>
            <person name="Barry K."/>
            <person name="Bills G."/>
            <person name="Bluhm B."/>
            <person name="Cannon C."/>
            <person name="Castanera R."/>
            <person name="Culley D."/>
            <person name="Daum C."/>
            <person name="Ezra D."/>
            <person name="Gonzalez J."/>
            <person name="Henrissat B."/>
            <person name="Kuo A."/>
            <person name="Liang C."/>
            <person name="Lipzen A."/>
            <person name="Lutzoni F."/>
            <person name="Magnuson J."/>
            <person name="Mondo S."/>
            <person name="Nolan M."/>
            <person name="Ohm R."/>
            <person name="Pangilinan J."/>
            <person name="Park H.-J."/>
            <person name="Ramirez L."/>
            <person name="Alfaro M."/>
            <person name="Sun H."/>
            <person name="Tritt A."/>
            <person name="Yoshinaga Y."/>
            <person name="Zwiers L.-H."/>
            <person name="Turgeon B."/>
            <person name="Goodwin S."/>
            <person name="Spatafora J."/>
            <person name="Crous P."/>
            <person name="Grigoriev I."/>
        </authorList>
    </citation>
    <scope>NUCLEOTIDE SEQUENCE</scope>
    <source>
        <strain evidence="2">CBS 121739</strain>
    </source>
</reference>
<proteinExistence type="predicted"/>
<evidence type="ECO:0000313" key="2">
    <source>
        <dbReference type="EMBL" id="KAF2762783.1"/>
    </source>
</evidence>
<name>A0A6A6WKT6_9PEZI</name>
<accession>A0A6A6WKT6</accession>
<evidence type="ECO:0000313" key="3">
    <source>
        <dbReference type="Proteomes" id="UP000799437"/>
    </source>
</evidence>
<dbReference type="GeneID" id="54484079"/>
<gene>
    <name evidence="2" type="ORF">EJ05DRAFT_471744</name>
</gene>
<feature type="compositionally biased region" description="Acidic residues" evidence="1">
    <location>
        <begin position="223"/>
        <end position="236"/>
    </location>
</feature>
<feature type="region of interest" description="Disordered" evidence="1">
    <location>
        <begin position="179"/>
        <end position="255"/>
    </location>
</feature>
<feature type="compositionally biased region" description="Polar residues" evidence="1">
    <location>
        <begin position="292"/>
        <end position="308"/>
    </location>
</feature>
<sequence>MAVTSERSMTPNIAPPSTMSVFSFTAPGPQPKLHFPPPNHTTIPRKRCRAVADVDGEHSSGSGKKKRRLRRFLVTSRLSLPFSYPATNIVDRGPSKIAVWAKQKSTGRELLRKAAILNRIRQRQISPPILPAQSQEVLRQTFLYGAPDTSTHPIVQRSGLSPVLSPNFVSQPAVVRGPSIQREDANDPNISALRQKSPSPQVPRRDYTPLPPSPLGLSNYDALDLEEDYGDDDDDGGCTWSFGDTDEPSQENHDTVNRVSESVLVDHDSVEAFASPETTALMEQTTSVDLLRHQTTQQHASAEQQADISSEKERQKSFAFVRFDYYN</sequence>
<dbReference type="RefSeq" id="XP_033605234.1">
    <property type="nucleotide sequence ID" value="XM_033743025.1"/>
</dbReference>
<feature type="compositionally biased region" description="Polar residues" evidence="1">
    <location>
        <begin position="188"/>
        <end position="199"/>
    </location>
</feature>
<protein>
    <submittedName>
        <fullName evidence="2">Uncharacterized protein</fullName>
    </submittedName>
</protein>
<evidence type="ECO:0000256" key="1">
    <source>
        <dbReference type="SAM" id="MobiDB-lite"/>
    </source>
</evidence>
<dbReference type="AlphaFoldDB" id="A0A6A6WKT6"/>
<feature type="region of interest" description="Disordered" evidence="1">
    <location>
        <begin position="292"/>
        <end position="313"/>
    </location>
</feature>
<keyword evidence="3" id="KW-1185">Reference proteome</keyword>
<dbReference type="EMBL" id="ML996565">
    <property type="protein sequence ID" value="KAF2762783.1"/>
    <property type="molecule type" value="Genomic_DNA"/>
</dbReference>
<dbReference type="Proteomes" id="UP000799437">
    <property type="component" value="Unassembled WGS sequence"/>
</dbReference>